<keyword evidence="3" id="KW-1185">Reference proteome</keyword>
<evidence type="ECO:0000313" key="3">
    <source>
        <dbReference type="Proteomes" id="UP001458880"/>
    </source>
</evidence>
<dbReference type="AlphaFoldDB" id="A0AAW1KM10"/>
<comment type="caution">
    <text evidence="2">The sequence shown here is derived from an EMBL/GenBank/DDBJ whole genome shotgun (WGS) entry which is preliminary data.</text>
</comment>
<gene>
    <name evidence="2" type="ORF">QE152_g22040</name>
</gene>
<protein>
    <submittedName>
        <fullName evidence="2">Uncharacterized protein</fullName>
    </submittedName>
</protein>
<organism evidence="2 3">
    <name type="scientific">Popillia japonica</name>
    <name type="common">Japanese beetle</name>
    <dbReference type="NCBI Taxonomy" id="7064"/>
    <lineage>
        <taxon>Eukaryota</taxon>
        <taxon>Metazoa</taxon>
        <taxon>Ecdysozoa</taxon>
        <taxon>Arthropoda</taxon>
        <taxon>Hexapoda</taxon>
        <taxon>Insecta</taxon>
        <taxon>Pterygota</taxon>
        <taxon>Neoptera</taxon>
        <taxon>Endopterygota</taxon>
        <taxon>Coleoptera</taxon>
        <taxon>Polyphaga</taxon>
        <taxon>Scarabaeiformia</taxon>
        <taxon>Scarabaeidae</taxon>
        <taxon>Rutelinae</taxon>
        <taxon>Popillia</taxon>
    </lineage>
</organism>
<dbReference type="Proteomes" id="UP001458880">
    <property type="component" value="Unassembled WGS sequence"/>
</dbReference>
<reference evidence="2 3" key="1">
    <citation type="journal article" date="2024" name="BMC Genomics">
        <title>De novo assembly and annotation of Popillia japonica's genome with initial clues to its potential as an invasive pest.</title>
        <authorList>
            <person name="Cucini C."/>
            <person name="Boschi S."/>
            <person name="Funari R."/>
            <person name="Cardaioli E."/>
            <person name="Iannotti N."/>
            <person name="Marturano G."/>
            <person name="Paoli F."/>
            <person name="Bruttini M."/>
            <person name="Carapelli A."/>
            <person name="Frati F."/>
            <person name="Nardi F."/>
        </authorList>
    </citation>
    <scope>NUCLEOTIDE SEQUENCE [LARGE SCALE GENOMIC DNA]</scope>
    <source>
        <strain evidence="2">DMR45628</strain>
    </source>
</reference>
<feature type="compositionally biased region" description="Polar residues" evidence="1">
    <location>
        <begin position="98"/>
        <end position="108"/>
    </location>
</feature>
<proteinExistence type="predicted"/>
<accession>A0AAW1KM10</accession>
<evidence type="ECO:0000313" key="2">
    <source>
        <dbReference type="EMBL" id="KAK9720454.1"/>
    </source>
</evidence>
<dbReference type="EMBL" id="JASPKY010000210">
    <property type="protein sequence ID" value="KAK9720454.1"/>
    <property type="molecule type" value="Genomic_DNA"/>
</dbReference>
<feature type="region of interest" description="Disordered" evidence="1">
    <location>
        <begin position="44"/>
        <end position="108"/>
    </location>
</feature>
<name>A0AAW1KM10_POPJA</name>
<evidence type="ECO:0000256" key="1">
    <source>
        <dbReference type="SAM" id="MobiDB-lite"/>
    </source>
</evidence>
<sequence>MGFNRPSVEKFFSLITETMEICMSASGAFMPPSFIFPRARAKPELLDDAPPEPAETTNRSIQGERNDNRLPEPRNSPPRTPPTSLPRSPLRKPPNTTPIPTEQFYANSTPSCSHTTQNFVITPQQLKFGSGGDPNSTATVLSVRGEYLNDRLWSLLVPYGMKMVCSNKTVQMYSQRKTMLPLYLSYLLY</sequence>
<feature type="compositionally biased region" description="Pro residues" evidence="1">
    <location>
        <begin position="74"/>
        <end position="84"/>
    </location>
</feature>
<feature type="compositionally biased region" description="Basic and acidic residues" evidence="1">
    <location>
        <begin position="62"/>
        <end position="72"/>
    </location>
</feature>